<dbReference type="AlphaFoldDB" id="A0A085WAC9"/>
<evidence type="ECO:0000313" key="1">
    <source>
        <dbReference type="EMBL" id="KFE64642.1"/>
    </source>
</evidence>
<evidence type="ECO:0008006" key="3">
    <source>
        <dbReference type="Google" id="ProtNLM"/>
    </source>
</evidence>
<organism evidence="1 2">
    <name type="scientific">Hyalangium minutum</name>
    <dbReference type="NCBI Taxonomy" id="394096"/>
    <lineage>
        <taxon>Bacteria</taxon>
        <taxon>Pseudomonadati</taxon>
        <taxon>Myxococcota</taxon>
        <taxon>Myxococcia</taxon>
        <taxon>Myxococcales</taxon>
        <taxon>Cystobacterineae</taxon>
        <taxon>Archangiaceae</taxon>
        <taxon>Hyalangium</taxon>
    </lineage>
</organism>
<name>A0A085WAC9_9BACT</name>
<protein>
    <recommendedName>
        <fullName evidence="3">DUF2381 family protein</fullName>
    </recommendedName>
</protein>
<reference evidence="1 2" key="1">
    <citation type="submission" date="2014-04" db="EMBL/GenBank/DDBJ databases">
        <title>Genome assembly of Hyalangium minutum DSM 14724.</title>
        <authorList>
            <person name="Sharma G."/>
            <person name="Subramanian S."/>
        </authorList>
    </citation>
    <scope>NUCLEOTIDE SEQUENCE [LARGE SCALE GENOMIC DNA]</scope>
    <source>
        <strain evidence="1 2">DSM 14724</strain>
    </source>
</reference>
<comment type="caution">
    <text evidence="1">The sequence shown here is derived from an EMBL/GenBank/DDBJ whole genome shotgun (WGS) entry which is preliminary data.</text>
</comment>
<dbReference type="Pfam" id="PF09544">
    <property type="entry name" value="DUF2381"/>
    <property type="match status" value="1"/>
</dbReference>
<dbReference type="EMBL" id="JMCB01000013">
    <property type="protein sequence ID" value="KFE64642.1"/>
    <property type="molecule type" value="Genomic_DNA"/>
</dbReference>
<dbReference type="Proteomes" id="UP000028725">
    <property type="component" value="Unassembled WGS sequence"/>
</dbReference>
<sequence>MPTTLLFNAPLDRSAVERAAHELGLARVAVAEDTLTVVPAMGAQAGTRLRLPVRFAEGSTQEGEVVVFVVDPLNAEAHVEVTRRMRTVPALEEALAAERARSASQAAELAARDVQVAELHAAQGDLAGLIEAGTLGPEGISVQQVQTDGWYLAPGFRAGTAQLYVTAGRRALVAELHLLAGERPWAPAGATLQPVSAGTLERWNARVVRLLGTDVITPGGRALLVVEFEVPVGGLAQEYRMTVREQEGLRAFVLRVRESPPGRRGEARGGRP</sequence>
<evidence type="ECO:0000313" key="2">
    <source>
        <dbReference type="Proteomes" id="UP000028725"/>
    </source>
</evidence>
<gene>
    <name evidence="1" type="ORF">DB31_1660</name>
</gene>
<dbReference type="NCBIfam" id="TIGR02268">
    <property type="entry name" value="Myxococcus xanthus paralogous family TIGR02268"/>
    <property type="match status" value="1"/>
</dbReference>
<keyword evidence="2" id="KW-1185">Reference proteome</keyword>
<dbReference type="InterPro" id="IPR011754">
    <property type="entry name" value="Mxa_paralog_2268"/>
</dbReference>
<accession>A0A085WAC9</accession>
<proteinExistence type="predicted"/>
<dbReference type="STRING" id="394096.DB31_1660"/>